<dbReference type="InterPro" id="IPR036388">
    <property type="entry name" value="WH-like_DNA-bd_sf"/>
</dbReference>
<dbReference type="InterPro" id="IPR036390">
    <property type="entry name" value="WH_DNA-bd_sf"/>
</dbReference>
<dbReference type="KEGG" id="fgi:OP10G_0411"/>
<dbReference type="Pfam" id="PF12802">
    <property type="entry name" value="MarR_2"/>
    <property type="match status" value="1"/>
</dbReference>
<dbReference type="EMBL" id="CP007139">
    <property type="protein sequence ID" value="AIE83779.1"/>
    <property type="molecule type" value="Genomic_DNA"/>
</dbReference>
<dbReference type="OrthoDB" id="9807800at2"/>
<name>A0A068NQ85_FIMGI</name>
<accession>A0A068NQ85</accession>
<dbReference type="PROSITE" id="PS50995">
    <property type="entry name" value="HTH_MARR_2"/>
    <property type="match status" value="1"/>
</dbReference>
<dbReference type="Proteomes" id="UP000027982">
    <property type="component" value="Chromosome"/>
</dbReference>
<dbReference type="HOGENOM" id="CLU_120009_1_0_0"/>
<dbReference type="GO" id="GO:0006950">
    <property type="term" value="P:response to stress"/>
    <property type="evidence" value="ECO:0007669"/>
    <property type="project" value="TreeGrafter"/>
</dbReference>
<dbReference type="eggNOG" id="COG1846">
    <property type="taxonomic scope" value="Bacteria"/>
</dbReference>
<dbReference type="InterPro" id="IPR039422">
    <property type="entry name" value="MarR/SlyA-like"/>
</dbReference>
<evidence type="ECO:0000313" key="2">
    <source>
        <dbReference type="EMBL" id="AIE83779.1"/>
    </source>
</evidence>
<dbReference type="Gene3D" id="1.10.10.10">
    <property type="entry name" value="Winged helix-like DNA-binding domain superfamily/Winged helix DNA-binding domain"/>
    <property type="match status" value="1"/>
</dbReference>
<dbReference type="GO" id="GO:0003700">
    <property type="term" value="F:DNA-binding transcription factor activity"/>
    <property type="evidence" value="ECO:0007669"/>
    <property type="project" value="InterPro"/>
</dbReference>
<dbReference type="PANTHER" id="PTHR33164:SF43">
    <property type="entry name" value="HTH-TYPE TRANSCRIPTIONAL REPRESSOR YETL"/>
    <property type="match status" value="1"/>
</dbReference>
<evidence type="ECO:0000259" key="1">
    <source>
        <dbReference type="PROSITE" id="PS50995"/>
    </source>
</evidence>
<dbReference type="RefSeq" id="WP_038472358.1">
    <property type="nucleotide sequence ID" value="NZ_CP007139.1"/>
</dbReference>
<dbReference type="SUPFAM" id="SSF46785">
    <property type="entry name" value="Winged helix' DNA-binding domain"/>
    <property type="match status" value="1"/>
</dbReference>
<organism evidence="2 3">
    <name type="scientific">Fimbriimonas ginsengisoli Gsoil 348</name>
    <dbReference type="NCBI Taxonomy" id="661478"/>
    <lineage>
        <taxon>Bacteria</taxon>
        <taxon>Bacillati</taxon>
        <taxon>Armatimonadota</taxon>
        <taxon>Fimbriimonadia</taxon>
        <taxon>Fimbriimonadales</taxon>
        <taxon>Fimbriimonadaceae</taxon>
        <taxon>Fimbriimonas</taxon>
    </lineage>
</organism>
<sequence>MTQISKSDYESLLAFRTALRRFLHFTEQGARAVGLTPQQHQVLLAVMGQPGRDWASVGEIAEALQIRHHAAVGLIDRCQQAGVVMREHDPTDRRTVRVSLTDQGKDVLQRLSSANLAELKTLTDLLKGF</sequence>
<reference evidence="2 3" key="1">
    <citation type="journal article" date="2014" name="PLoS ONE">
        <title>The first complete genome sequence of the class fimbriimonadia in the phylum armatimonadetes.</title>
        <authorList>
            <person name="Hu Z.Y."/>
            <person name="Wang Y.Z."/>
            <person name="Im W.T."/>
            <person name="Wang S.Y."/>
            <person name="Zhao G.P."/>
            <person name="Zheng H.J."/>
            <person name="Quan Z.X."/>
        </authorList>
    </citation>
    <scope>NUCLEOTIDE SEQUENCE [LARGE SCALE GENOMIC DNA]</scope>
    <source>
        <strain evidence="2">Gsoil 348</strain>
    </source>
</reference>
<dbReference type="AlphaFoldDB" id="A0A068NQ85"/>
<dbReference type="STRING" id="661478.OP10G_0411"/>
<proteinExistence type="predicted"/>
<protein>
    <submittedName>
        <fullName evidence="2">Transcriptional regulator, MarR family</fullName>
    </submittedName>
</protein>
<dbReference type="PANTHER" id="PTHR33164">
    <property type="entry name" value="TRANSCRIPTIONAL REGULATOR, MARR FAMILY"/>
    <property type="match status" value="1"/>
</dbReference>
<evidence type="ECO:0000313" key="3">
    <source>
        <dbReference type="Proteomes" id="UP000027982"/>
    </source>
</evidence>
<feature type="domain" description="HTH marR-type" evidence="1">
    <location>
        <begin position="1"/>
        <end position="129"/>
    </location>
</feature>
<keyword evidence="3" id="KW-1185">Reference proteome</keyword>
<dbReference type="PRINTS" id="PR00598">
    <property type="entry name" value="HTHMARR"/>
</dbReference>
<dbReference type="SMART" id="SM00347">
    <property type="entry name" value="HTH_MARR"/>
    <property type="match status" value="1"/>
</dbReference>
<dbReference type="InterPro" id="IPR000835">
    <property type="entry name" value="HTH_MarR-typ"/>
</dbReference>
<gene>
    <name evidence="2" type="ORF">OP10G_0411</name>
</gene>